<evidence type="ECO:0000256" key="1">
    <source>
        <dbReference type="ARBA" id="ARBA00005820"/>
    </source>
</evidence>
<dbReference type="RefSeq" id="WP_378058978.1">
    <property type="nucleotide sequence ID" value="NZ_JBHSIS010000017.1"/>
</dbReference>
<dbReference type="PANTHER" id="PTHR35807">
    <property type="entry name" value="TRANSCRIPTIONAL REGULATOR REDD-RELATED"/>
    <property type="match status" value="1"/>
</dbReference>
<feature type="DNA-binding region" description="OmpR/PhoB-type" evidence="5">
    <location>
        <begin position="1"/>
        <end position="102"/>
    </location>
</feature>
<dbReference type="InterPro" id="IPR005158">
    <property type="entry name" value="BTAD"/>
</dbReference>
<dbReference type="Gene3D" id="1.10.10.10">
    <property type="entry name" value="Winged helix-like DNA-binding domain superfamily/Winged helix DNA-binding domain"/>
    <property type="match status" value="1"/>
</dbReference>
<evidence type="ECO:0000256" key="2">
    <source>
        <dbReference type="ARBA" id="ARBA00023015"/>
    </source>
</evidence>
<gene>
    <name evidence="7" type="ORF">ACFPCV_26110</name>
</gene>
<reference evidence="8" key="1">
    <citation type="journal article" date="2019" name="Int. J. Syst. Evol. Microbiol.">
        <title>The Global Catalogue of Microorganisms (GCM) 10K type strain sequencing project: providing services to taxonomists for standard genome sequencing and annotation.</title>
        <authorList>
            <consortium name="The Broad Institute Genomics Platform"/>
            <consortium name="The Broad Institute Genome Sequencing Center for Infectious Disease"/>
            <person name="Wu L."/>
            <person name="Ma J."/>
        </authorList>
    </citation>
    <scope>NUCLEOTIDE SEQUENCE [LARGE SCALE GENOMIC DNA]</scope>
    <source>
        <strain evidence="8">ZS-22-S1</strain>
    </source>
</reference>
<dbReference type="SMART" id="SM00862">
    <property type="entry name" value="Trans_reg_C"/>
    <property type="match status" value="1"/>
</dbReference>
<dbReference type="Proteomes" id="UP001595859">
    <property type="component" value="Unassembled WGS sequence"/>
</dbReference>
<keyword evidence="8" id="KW-1185">Reference proteome</keyword>
<dbReference type="EMBL" id="JBHSIS010000017">
    <property type="protein sequence ID" value="MFC4856985.1"/>
    <property type="molecule type" value="Genomic_DNA"/>
</dbReference>
<dbReference type="InterPro" id="IPR016032">
    <property type="entry name" value="Sig_transdc_resp-reg_C-effctor"/>
</dbReference>
<evidence type="ECO:0000313" key="8">
    <source>
        <dbReference type="Proteomes" id="UP001595859"/>
    </source>
</evidence>
<protein>
    <submittedName>
        <fullName evidence="7">BTAD domain-containing putative transcriptional regulator</fullName>
    </submittedName>
</protein>
<proteinExistence type="inferred from homology"/>
<keyword evidence="4" id="KW-0804">Transcription</keyword>
<dbReference type="InterPro" id="IPR036388">
    <property type="entry name" value="WH-like_DNA-bd_sf"/>
</dbReference>
<dbReference type="SMART" id="SM01043">
    <property type="entry name" value="BTAD"/>
    <property type="match status" value="1"/>
</dbReference>
<sequence length="275" mass="30585">MRAEINVLGTFEATIDGVSIVPTAAKPRHLLAVLSLNVGRVVTAGALIEELWGDGAPRSAHSTLQTYVMQLRKVIADAMPDADKLACRRVLETRQTGYVLRLDQDVLDVDRYLRRAAAGRTAGTAGDYEAAERLLRQALSVWRGPLLVDVSIGPHLEIEATRLSESRLVDLALRMDADLYLGRHHQLLGDLAALCARHPHMENFRAQYMLALYRCGRPGQALEVYHEMWTTIRDQFGVDPSPRLRMLHQAMLAGDPAIEDPKFVVQKWGSYAAAR</sequence>
<dbReference type="Gene3D" id="1.25.40.10">
    <property type="entry name" value="Tetratricopeptide repeat domain"/>
    <property type="match status" value="1"/>
</dbReference>
<evidence type="ECO:0000259" key="6">
    <source>
        <dbReference type="PROSITE" id="PS51755"/>
    </source>
</evidence>
<organism evidence="7 8">
    <name type="scientific">Actinophytocola glycyrrhizae</name>
    <dbReference type="NCBI Taxonomy" id="2044873"/>
    <lineage>
        <taxon>Bacteria</taxon>
        <taxon>Bacillati</taxon>
        <taxon>Actinomycetota</taxon>
        <taxon>Actinomycetes</taxon>
        <taxon>Pseudonocardiales</taxon>
        <taxon>Pseudonocardiaceae</taxon>
    </lineage>
</organism>
<evidence type="ECO:0000256" key="4">
    <source>
        <dbReference type="ARBA" id="ARBA00023163"/>
    </source>
</evidence>
<evidence type="ECO:0000256" key="3">
    <source>
        <dbReference type="ARBA" id="ARBA00023125"/>
    </source>
</evidence>
<dbReference type="InterPro" id="IPR001867">
    <property type="entry name" value="OmpR/PhoB-type_DNA-bd"/>
</dbReference>
<evidence type="ECO:0000256" key="5">
    <source>
        <dbReference type="PROSITE-ProRule" id="PRU01091"/>
    </source>
</evidence>
<dbReference type="SUPFAM" id="SSF48452">
    <property type="entry name" value="TPR-like"/>
    <property type="match status" value="1"/>
</dbReference>
<dbReference type="InterPro" id="IPR051677">
    <property type="entry name" value="AfsR-DnrI-RedD_regulator"/>
</dbReference>
<evidence type="ECO:0000313" key="7">
    <source>
        <dbReference type="EMBL" id="MFC4856985.1"/>
    </source>
</evidence>
<dbReference type="PANTHER" id="PTHR35807:SF1">
    <property type="entry name" value="TRANSCRIPTIONAL REGULATOR REDD"/>
    <property type="match status" value="1"/>
</dbReference>
<comment type="caution">
    <text evidence="7">The sequence shown here is derived from an EMBL/GenBank/DDBJ whole genome shotgun (WGS) entry which is preliminary data.</text>
</comment>
<keyword evidence="3 5" id="KW-0238">DNA-binding</keyword>
<dbReference type="SUPFAM" id="SSF46894">
    <property type="entry name" value="C-terminal effector domain of the bipartite response regulators"/>
    <property type="match status" value="1"/>
</dbReference>
<dbReference type="CDD" id="cd15831">
    <property type="entry name" value="BTAD"/>
    <property type="match status" value="1"/>
</dbReference>
<accession>A0ABV9S5K3</accession>
<dbReference type="InterPro" id="IPR011990">
    <property type="entry name" value="TPR-like_helical_dom_sf"/>
</dbReference>
<keyword evidence="2" id="KW-0805">Transcription regulation</keyword>
<name>A0ABV9S5K3_9PSEU</name>
<dbReference type="Pfam" id="PF00486">
    <property type="entry name" value="Trans_reg_C"/>
    <property type="match status" value="1"/>
</dbReference>
<dbReference type="PROSITE" id="PS51755">
    <property type="entry name" value="OMPR_PHOB"/>
    <property type="match status" value="1"/>
</dbReference>
<feature type="domain" description="OmpR/PhoB-type" evidence="6">
    <location>
        <begin position="1"/>
        <end position="102"/>
    </location>
</feature>
<comment type="similarity">
    <text evidence="1">Belongs to the AfsR/DnrI/RedD regulatory family.</text>
</comment>
<dbReference type="Pfam" id="PF03704">
    <property type="entry name" value="BTAD"/>
    <property type="match status" value="1"/>
</dbReference>